<proteinExistence type="predicted"/>
<dbReference type="Proteomes" id="UP000076858">
    <property type="component" value="Unassembled WGS sequence"/>
</dbReference>
<dbReference type="AlphaFoldDB" id="A0A164M6V7"/>
<gene>
    <name evidence="1" type="ORF">APZ42_032170</name>
</gene>
<evidence type="ECO:0000313" key="2">
    <source>
        <dbReference type="Proteomes" id="UP000076858"/>
    </source>
</evidence>
<reference evidence="1 2" key="1">
    <citation type="submission" date="2016-03" db="EMBL/GenBank/DDBJ databases">
        <title>EvidentialGene: Evidence-directed Construction of Genes on Genomes.</title>
        <authorList>
            <person name="Gilbert D.G."/>
            <person name="Choi J.-H."/>
            <person name="Mockaitis K."/>
            <person name="Colbourne J."/>
            <person name="Pfrender M."/>
        </authorList>
    </citation>
    <scope>NUCLEOTIDE SEQUENCE [LARGE SCALE GENOMIC DNA]</scope>
    <source>
        <strain evidence="1 2">Xinb3</strain>
        <tissue evidence="1">Complete organism</tissue>
    </source>
</reference>
<protein>
    <submittedName>
        <fullName evidence="1">Uncharacterized protein</fullName>
    </submittedName>
</protein>
<name>A0A164M6V7_9CRUS</name>
<evidence type="ECO:0000313" key="1">
    <source>
        <dbReference type="EMBL" id="KZS04784.1"/>
    </source>
</evidence>
<accession>A0A164M6V7</accession>
<comment type="caution">
    <text evidence="1">The sequence shown here is derived from an EMBL/GenBank/DDBJ whole genome shotgun (WGS) entry which is preliminary data.</text>
</comment>
<keyword evidence="2" id="KW-1185">Reference proteome</keyword>
<sequence length="42" mass="4508">MDVVFWQPLLCNIPYGLVARIPGFHPGGSGSIPGMGKILKIQ</sequence>
<organism evidence="1 2">
    <name type="scientific">Daphnia magna</name>
    <dbReference type="NCBI Taxonomy" id="35525"/>
    <lineage>
        <taxon>Eukaryota</taxon>
        <taxon>Metazoa</taxon>
        <taxon>Ecdysozoa</taxon>
        <taxon>Arthropoda</taxon>
        <taxon>Crustacea</taxon>
        <taxon>Branchiopoda</taxon>
        <taxon>Diplostraca</taxon>
        <taxon>Cladocera</taxon>
        <taxon>Anomopoda</taxon>
        <taxon>Daphniidae</taxon>
        <taxon>Daphnia</taxon>
    </lineage>
</organism>
<dbReference type="EMBL" id="LRGB01003056">
    <property type="protein sequence ID" value="KZS04784.1"/>
    <property type="molecule type" value="Genomic_DNA"/>
</dbReference>